<dbReference type="AlphaFoldDB" id="A0A511B1B0"/>
<evidence type="ECO:0000313" key="1">
    <source>
        <dbReference type="EMBL" id="GEK93393.1"/>
    </source>
</evidence>
<dbReference type="Proteomes" id="UP000321230">
    <property type="component" value="Unassembled WGS sequence"/>
</dbReference>
<organism evidence="1 2">
    <name type="scientific">Gluconobacter wancherniae NBRC 103581</name>
    <dbReference type="NCBI Taxonomy" id="656744"/>
    <lineage>
        <taxon>Bacteria</taxon>
        <taxon>Pseudomonadati</taxon>
        <taxon>Pseudomonadota</taxon>
        <taxon>Alphaproteobacteria</taxon>
        <taxon>Acetobacterales</taxon>
        <taxon>Acetobacteraceae</taxon>
        <taxon>Gluconobacter</taxon>
    </lineage>
</organism>
<keyword evidence="2" id="KW-1185">Reference proteome</keyword>
<reference evidence="1 2" key="1">
    <citation type="submission" date="2019-07" db="EMBL/GenBank/DDBJ databases">
        <title>Whole genome shotgun sequence of Gluconobacter wancherniae NBRC 103581.</title>
        <authorList>
            <person name="Hosoyama A."/>
            <person name="Uohara A."/>
            <person name="Ohji S."/>
            <person name="Ichikawa N."/>
        </authorList>
    </citation>
    <scope>NUCLEOTIDE SEQUENCE [LARGE SCALE GENOMIC DNA]</scope>
    <source>
        <strain evidence="1 2">NBRC 103581</strain>
    </source>
</reference>
<accession>A0A511B1B0</accession>
<name>A0A511B1B0_9PROT</name>
<sequence length="69" mass="7846">MDEKCLATFNAHQNVFGAPAERQDFPPFKALRQIGWKWPSEVRSADNDVAQALALKGRLQATHNGFDFW</sequence>
<protein>
    <submittedName>
        <fullName evidence="1">Uncharacterized protein</fullName>
    </submittedName>
</protein>
<proteinExistence type="predicted"/>
<dbReference type="EMBL" id="BJUZ01000001">
    <property type="protein sequence ID" value="GEK93393.1"/>
    <property type="molecule type" value="Genomic_DNA"/>
</dbReference>
<gene>
    <name evidence="1" type="ORF">GWA01_11630</name>
</gene>
<comment type="caution">
    <text evidence="1">The sequence shown here is derived from an EMBL/GenBank/DDBJ whole genome shotgun (WGS) entry which is preliminary data.</text>
</comment>
<evidence type="ECO:0000313" key="2">
    <source>
        <dbReference type="Proteomes" id="UP000321230"/>
    </source>
</evidence>